<keyword evidence="2" id="KW-0812">Transmembrane</keyword>
<evidence type="ECO:0000256" key="2">
    <source>
        <dbReference type="SAM" id="Phobius"/>
    </source>
</evidence>
<sequence length="349" mass="39300">MDLIAKPFALMGLVVSAGVRSVSLVTATWWNFVRGVVDFHVGLCWRGLVWIVVFASLPVKIVTALHRERALEVQLQELQIQFENVIWENKDLEQRLQRAIKERKVIETIFEEIEEDHEKALSRIDQLEYELQDLKEENSRLNEIHGKSPWDYRSRSTRRLVLCSEGIPVGHSTNIGHPSTGAAAYKGIGTDPEDILIQGDSWGDIVKSKSQEQSAFNRPPLTPYTTQNLSRDVIVDEILERRRVVALSRSLFSSILSFIVGMIIYEADDPCMPLVAALFTVVGMSLNSVVQFFSTIKNKPASDAVALLSVNWFILGTLTSPALPSVARVLAPRVIRLADRLFIWLGFSF</sequence>
<dbReference type="OMA" id="FCISACV"/>
<feature type="transmembrane region" description="Helical" evidence="2">
    <location>
        <begin position="271"/>
        <end position="293"/>
    </location>
</feature>
<dbReference type="PANTHER" id="PTHR36073">
    <property type="match status" value="1"/>
</dbReference>
<dbReference type="OrthoDB" id="1937632at2759"/>
<dbReference type="AlphaFoldDB" id="A0A5P1FAS1"/>
<keyword evidence="2" id="KW-1133">Transmembrane helix</keyword>
<accession>A0A5P1FAS1</accession>
<dbReference type="Gramene" id="ONK73741">
    <property type="protein sequence ID" value="ONK73741"/>
    <property type="gene ID" value="A4U43_C04F34780"/>
</dbReference>
<feature type="transmembrane region" description="Helical" evidence="2">
    <location>
        <begin position="45"/>
        <end position="65"/>
    </location>
</feature>
<evidence type="ECO:0000313" key="4">
    <source>
        <dbReference type="Proteomes" id="UP000243459"/>
    </source>
</evidence>
<reference evidence="4" key="1">
    <citation type="journal article" date="2017" name="Nat. Commun.">
        <title>The asparagus genome sheds light on the origin and evolution of a young Y chromosome.</title>
        <authorList>
            <person name="Harkess A."/>
            <person name="Zhou J."/>
            <person name="Xu C."/>
            <person name="Bowers J.E."/>
            <person name="Van der Hulst R."/>
            <person name="Ayyampalayam S."/>
            <person name="Mercati F."/>
            <person name="Riccardi P."/>
            <person name="McKain M.R."/>
            <person name="Kakrana A."/>
            <person name="Tang H."/>
            <person name="Ray J."/>
            <person name="Groenendijk J."/>
            <person name="Arikit S."/>
            <person name="Mathioni S.M."/>
            <person name="Nakano M."/>
            <person name="Shan H."/>
            <person name="Telgmann-Rauber A."/>
            <person name="Kanno A."/>
            <person name="Yue Z."/>
            <person name="Chen H."/>
            <person name="Li W."/>
            <person name="Chen Y."/>
            <person name="Xu X."/>
            <person name="Zhang Y."/>
            <person name="Luo S."/>
            <person name="Chen H."/>
            <person name="Gao J."/>
            <person name="Mao Z."/>
            <person name="Pires J.C."/>
            <person name="Luo M."/>
            <person name="Kudrna D."/>
            <person name="Wing R.A."/>
            <person name="Meyers B.C."/>
            <person name="Yi K."/>
            <person name="Kong H."/>
            <person name="Lavrijsen P."/>
            <person name="Sunseri F."/>
            <person name="Falavigna A."/>
            <person name="Ye Y."/>
            <person name="Leebens-Mack J.H."/>
            <person name="Chen G."/>
        </authorList>
    </citation>
    <scope>NUCLEOTIDE SEQUENCE [LARGE SCALE GENOMIC DNA]</scope>
    <source>
        <strain evidence="4">cv. DH0086</strain>
    </source>
</reference>
<organism evidence="3 4">
    <name type="scientific">Asparagus officinalis</name>
    <name type="common">Garden asparagus</name>
    <dbReference type="NCBI Taxonomy" id="4686"/>
    <lineage>
        <taxon>Eukaryota</taxon>
        <taxon>Viridiplantae</taxon>
        <taxon>Streptophyta</taxon>
        <taxon>Embryophyta</taxon>
        <taxon>Tracheophyta</taxon>
        <taxon>Spermatophyta</taxon>
        <taxon>Magnoliopsida</taxon>
        <taxon>Liliopsida</taxon>
        <taxon>Asparagales</taxon>
        <taxon>Asparagaceae</taxon>
        <taxon>Asparagoideae</taxon>
        <taxon>Asparagus</taxon>
    </lineage>
</organism>
<dbReference type="EMBL" id="CM007384">
    <property type="protein sequence ID" value="ONK73741.1"/>
    <property type="molecule type" value="Genomic_DNA"/>
</dbReference>
<feature type="transmembrane region" description="Helical" evidence="2">
    <location>
        <begin position="305"/>
        <end position="323"/>
    </location>
</feature>
<evidence type="ECO:0000256" key="1">
    <source>
        <dbReference type="SAM" id="Coils"/>
    </source>
</evidence>
<keyword evidence="2" id="KW-0472">Membrane</keyword>
<evidence type="ECO:0000313" key="3">
    <source>
        <dbReference type="EMBL" id="ONK73741.1"/>
    </source>
</evidence>
<protein>
    <submittedName>
        <fullName evidence="3">Uncharacterized protein</fullName>
    </submittedName>
</protein>
<feature type="transmembrane region" description="Helical" evidence="2">
    <location>
        <begin position="246"/>
        <end position="265"/>
    </location>
</feature>
<keyword evidence="1" id="KW-0175">Coiled coil</keyword>
<dbReference type="PANTHER" id="PTHR36073:SF1">
    <property type="entry name" value="OS01G0962100 PROTEIN"/>
    <property type="match status" value="1"/>
</dbReference>
<keyword evidence="4" id="KW-1185">Reference proteome</keyword>
<dbReference type="Proteomes" id="UP000243459">
    <property type="component" value="Chromosome 4"/>
</dbReference>
<name>A0A5P1FAS1_ASPOF</name>
<proteinExistence type="predicted"/>
<gene>
    <name evidence="3" type="ORF">A4U43_C04F34780</name>
</gene>
<feature type="coiled-coil region" evidence="1">
    <location>
        <begin position="75"/>
        <end position="144"/>
    </location>
</feature>